<keyword evidence="3" id="KW-0560">Oxidoreductase</keyword>
<dbReference type="PROSITE" id="PS51352">
    <property type="entry name" value="THIOREDOXIN_2"/>
    <property type="match status" value="1"/>
</dbReference>
<keyword evidence="5" id="KW-0676">Redox-active center</keyword>
<evidence type="ECO:0000256" key="5">
    <source>
        <dbReference type="ARBA" id="ARBA00023284"/>
    </source>
</evidence>
<keyword evidence="4" id="KW-1015">Disulfide bond</keyword>
<comment type="caution">
    <text evidence="8">The sequence shown here is derived from an EMBL/GenBank/DDBJ whole genome shotgun (WGS) entry which is preliminary data.</text>
</comment>
<organism evidence="8 9">
    <name type="scientific">Paenibacillus zeisoli</name>
    <dbReference type="NCBI Taxonomy" id="2496267"/>
    <lineage>
        <taxon>Bacteria</taxon>
        <taxon>Bacillati</taxon>
        <taxon>Bacillota</taxon>
        <taxon>Bacilli</taxon>
        <taxon>Bacillales</taxon>
        <taxon>Paenibacillaceae</taxon>
        <taxon>Paenibacillus</taxon>
    </lineage>
</organism>
<feature type="domain" description="Thioredoxin" evidence="7">
    <location>
        <begin position="41"/>
        <end position="246"/>
    </location>
</feature>
<dbReference type="OrthoDB" id="117402at2"/>
<dbReference type="InterPro" id="IPR013766">
    <property type="entry name" value="Thioredoxin_domain"/>
</dbReference>
<keyword evidence="2" id="KW-0732">Signal</keyword>
<keyword evidence="6" id="KW-1133">Transmembrane helix</keyword>
<evidence type="ECO:0000256" key="4">
    <source>
        <dbReference type="ARBA" id="ARBA00023157"/>
    </source>
</evidence>
<keyword evidence="9" id="KW-1185">Reference proteome</keyword>
<proteinExistence type="inferred from homology"/>
<dbReference type="EMBL" id="RZNX01000009">
    <property type="protein sequence ID" value="RUT28749.1"/>
    <property type="molecule type" value="Genomic_DNA"/>
</dbReference>
<dbReference type="InterPro" id="IPR036249">
    <property type="entry name" value="Thioredoxin-like_sf"/>
</dbReference>
<dbReference type="PANTHER" id="PTHR13887:SF14">
    <property type="entry name" value="DISULFIDE BOND FORMATION PROTEIN D"/>
    <property type="match status" value="1"/>
</dbReference>
<evidence type="ECO:0000259" key="7">
    <source>
        <dbReference type="PROSITE" id="PS51352"/>
    </source>
</evidence>
<evidence type="ECO:0000256" key="3">
    <source>
        <dbReference type="ARBA" id="ARBA00023002"/>
    </source>
</evidence>
<accession>A0A3S1D7K9</accession>
<evidence type="ECO:0000313" key="9">
    <source>
        <dbReference type="Proteomes" id="UP000272464"/>
    </source>
</evidence>
<evidence type="ECO:0000313" key="8">
    <source>
        <dbReference type="EMBL" id="RUT28749.1"/>
    </source>
</evidence>
<dbReference type="Proteomes" id="UP000272464">
    <property type="component" value="Unassembled WGS sequence"/>
</dbReference>
<comment type="similarity">
    <text evidence="1">Belongs to the thioredoxin family. DsbA subfamily.</text>
</comment>
<evidence type="ECO:0000256" key="2">
    <source>
        <dbReference type="ARBA" id="ARBA00022729"/>
    </source>
</evidence>
<keyword evidence="6" id="KW-0472">Membrane</keyword>
<reference evidence="8 9" key="1">
    <citation type="submission" date="2018-12" db="EMBL/GenBank/DDBJ databases">
        <authorList>
            <person name="Sun L."/>
            <person name="Chen Z."/>
        </authorList>
    </citation>
    <scope>NUCLEOTIDE SEQUENCE [LARGE SCALE GENOMIC DNA]</scope>
    <source>
        <strain evidence="8 9">3-5-3</strain>
    </source>
</reference>
<dbReference type="PANTHER" id="PTHR13887">
    <property type="entry name" value="GLUTATHIONE S-TRANSFERASE KAPPA"/>
    <property type="match status" value="1"/>
</dbReference>
<feature type="transmembrane region" description="Helical" evidence="6">
    <location>
        <begin position="27"/>
        <end position="46"/>
    </location>
</feature>
<name>A0A3S1D7K9_9BACL</name>
<dbReference type="InterPro" id="IPR012336">
    <property type="entry name" value="Thioredoxin-like_fold"/>
</dbReference>
<dbReference type="SUPFAM" id="SSF52833">
    <property type="entry name" value="Thioredoxin-like"/>
    <property type="match status" value="1"/>
</dbReference>
<keyword evidence="6" id="KW-0812">Transmembrane</keyword>
<gene>
    <name evidence="8" type="ORF">EJP77_16870</name>
</gene>
<evidence type="ECO:0000256" key="1">
    <source>
        <dbReference type="ARBA" id="ARBA00005791"/>
    </source>
</evidence>
<dbReference type="Gene3D" id="3.40.30.10">
    <property type="entry name" value="Glutaredoxin"/>
    <property type="match status" value="1"/>
</dbReference>
<dbReference type="Pfam" id="PF13462">
    <property type="entry name" value="Thioredoxin_4"/>
    <property type="match status" value="1"/>
</dbReference>
<evidence type="ECO:0000256" key="6">
    <source>
        <dbReference type="SAM" id="Phobius"/>
    </source>
</evidence>
<sequence>MQPKKKTTALSQRKREEQLQKQRMKRLIWFSSVAVLLVLIIVVFTIKPNSSNPASNPNSSNKVVKPNFPYDTLPVLGNKEAKVKIVEFGDYQCPACRDFTQQVKPQIVKDYVDKGLVSFYFMNFSFIGEESNLAALAAQAVYHQNNDAFWKYYEALYREQGAENSGRITEAYLVDLAKKENLQIDYNKLQQDIEQKKYQDEVDKHNTKTNELNIQYSPTVYVNDTQYTGHYLDYDSLKKDIEKALKGE</sequence>
<dbReference type="GO" id="GO:0016491">
    <property type="term" value="F:oxidoreductase activity"/>
    <property type="evidence" value="ECO:0007669"/>
    <property type="project" value="UniProtKB-KW"/>
</dbReference>
<protein>
    <submittedName>
        <fullName evidence="8">DsbA family protein</fullName>
    </submittedName>
</protein>
<dbReference type="AlphaFoldDB" id="A0A3S1D7K9"/>